<feature type="domain" description="Excalibur calcium-binding" evidence="3">
    <location>
        <begin position="201"/>
        <end position="239"/>
    </location>
</feature>
<feature type="transmembrane region" description="Helical" evidence="2">
    <location>
        <begin position="40"/>
        <end position="63"/>
    </location>
</feature>
<evidence type="ECO:0000259" key="3">
    <source>
        <dbReference type="SMART" id="SM00894"/>
    </source>
</evidence>
<keyword evidence="2" id="KW-1133">Transmembrane helix</keyword>
<dbReference type="AlphaFoldDB" id="A0A1H8CED0"/>
<accession>A0A1H8CED0</accession>
<dbReference type="SMART" id="SM00894">
    <property type="entry name" value="Excalibur"/>
    <property type="match status" value="1"/>
</dbReference>
<keyword evidence="2" id="KW-0472">Membrane</keyword>
<dbReference type="Pfam" id="PF05901">
    <property type="entry name" value="Excalibur"/>
    <property type="match status" value="1"/>
</dbReference>
<dbReference type="InterPro" id="IPR008613">
    <property type="entry name" value="Excalibur_Ca-bd_domain"/>
</dbReference>
<feature type="compositionally biased region" description="Basic and acidic residues" evidence="1">
    <location>
        <begin position="225"/>
        <end position="235"/>
    </location>
</feature>
<organism evidence="4 5">
    <name type="scientific">Lihuaxuella thermophila</name>
    <dbReference type="NCBI Taxonomy" id="1173111"/>
    <lineage>
        <taxon>Bacteria</taxon>
        <taxon>Bacillati</taxon>
        <taxon>Bacillota</taxon>
        <taxon>Bacilli</taxon>
        <taxon>Bacillales</taxon>
        <taxon>Thermoactinomycetaceae</taxon>
        <taxon>Lihuaxuella</taxon>
    </lineage>
</organism>
<dbReference type="RefSeq" id="WP_089965858.1">
    <property type="nucleotide sequence ID" value="NZ_FOCQ01000003.1"/>
</dbReference>
<evidence type="ECO:0000313" key="5">
    <source>
        <dbReference type="Proteomes" id="UP000199695"/>
    </source>
</evidence>
<keyword evidence="5" id="KW-1185">Reference proteome</keyword>
<feature type="compositionally biased region" description="Basic and acidic residues" evidence="1">
    <location>
        <begin position="127"/>
        <end position="145"/>
    </location>
</feature>
<evidence type="ECO:0000256" key="1">
    <source>
        <dbReference type="SAM" id="MobiDB-lite"/>
    </source>
</evidence>
<protein>
    <submittedName>
        <fullName evidence="4">Excalibur calcium-binding domain-containing protein</fullName>
    </submittedName>
</protein>
<name>A0A1H8CED0_9BACL</name>
<evidence type="ECO:0000256" key="2">
    <source>
        <dbReference type="SAM" id="Phobius"/>
    </source>
</evidence>
<reference evidence="4 5" key="1">
    <citation type="submission" date="2016-10" db="EMBL/GenBank/DDBJ databases">
        <authorList>
            <person name="de Groot N.N."/>
        </authorList>
    </citation>
    <scope>NUCLEOTIDE SEQUENCE [LARGE SCALE GENOMIC DNA]</scope>
    <source>
        <strain evidence="4 5">DSM 46701</strain>
    </source>
</reference>
<evidence type="ECO:0000313" key="4">
    <source>
        <dbReference type="EMBL" id="SEM93350.1"/>
    </source>
</evidence>
<sequence>MEPTNTSGSGKAAQVPKEIKKWNWGAFFANWMWGIGNRTYSALLAAIPLVGWLYAIVLGLKGSEWAWQNKRWKSIEHFKRVQRIWAIVGLLYFIFFVFVTVGLLSTNPPGPAETESAAQIADESDEKDSVKPAPKKDQDTKDESSPVKTEPGKTTPSPDEDKKTGTPNPAPSPSDEKKANSPNPAPTPSAEPKLKYDPHGPDRDCKDFSSPEEAQAFFEAAGPGDPHRLDRDKDGVACNSN</sequence>
<keyword evidence="2" id="KW-0812">Transmembrane</keyword>
<dbReference type="Proteomes" id="UP000199695">
    <property type="component" value="Unassembled WGS sequence"/>
</dbReference>
<feature type="compositionally biased region" description="Basic and acidic residues" evidence="1">
    <location>
        <begin position="192"/>
        <end position="209"/>
    </location>
</feature>
<proteinExistence type="predicted"/>
<gene>
    <name evidence="4" type="ORF">SAMN05444955_103242</name>
</gene>
<dbReference type="EMBL" id="FOCQ01000003">
    <property type="protein sequence ID" value="SEM93350.1"/>
    <property type="molecule type" value="Genomic_DNA"/>
</dbReference>
<feature type="transmembrane region" description="Helical" evidence="2">
    <location>
        <begin position="84"/>
        <end position="104"/>
    </location>
</feature>
<dbReference type="STRING" id="1173111.SAMN05444955_103242"/>
<dbReference type="OrthoDB" id="9815959at2"/>
<feature type="region of interest" description="Disordered" evidence="1">
    <location>
        <begin position="110"/>
        <end position="241"/>
    </location>
</feature>